<proteinExistence type="inferred from homology"/>
<dbReference type="PRINTS" id="PR00846">
    <property type="entry name" value="GLHYDRLASE56"/>
</dbReference>
<dbReference type="EC" id="3.2.1.35" evidence="5"/>
<feature type="non-terminal residue" evidence="6">
    <location>
        <position position="290"/>
    </location>
</feature>
<dbReference type="GO" id="GO:0005975">
    <property type="term" value="P:carbohydrate metabolic process"/>
    <property type="evidence" value="ECO:0007669"/>
    <property type="project" value="InterPro"/>
</dbReference>
<dbReference type="EMBL" id="KB203440">
    <property type="protein sequence ID" value="ESO84657.1"/>
    <property type="molecule type" value="Genomic_DNA"/>
</dbReference>
<evidence type="ECO:0000313" key="6">
    <source>
        <dbReference type="EMBL" id="ESO84657.1"/>
    </source>
</evidence>
<keyword evidence="5" id="KW-0378">Hydrolase</keyword>
<sequence>PDRPFVVIWNKPSNRCVHNLSEYAILDNSGGQFVGDVISLFYKTGDFPSISKGHINNGGIPQLGNLSLHLSKLYKDIVEAIPDKDFQGVAVFDFEAWRPLFGDNYDSLRIYQELSIELVKKQHPDWTNTTQIKLEAIKQFDDSARNFWYSSLKMARTLRPGGYWGYYGFPRARKQGNDQLGWLWQESTGLYPRIYSSISTPPDARRTTITSIVNETVRVKAKYSPPNTPILPYTLVQNGGTYLFNEVRDVGSSGVVIWGSSRDFHTPGECAILQAYVNNVLGPYVLKLTK</sequence>
<dbReference type="SMR" id="V3ZK75"/>
<feature type="non-terminal residue" evidence="6">
    <location>
        <position position="1"/>
    </location>
</feature>
<dbReference type="InterPro" id="IPR017853">
    <property type="entry name" value="GH"/>
</dbReference>
<dbReference type="GO" id="GO:0030214">
    <property type="term" value="P:hyaluronan catabolic process"/>
    <property type="evidence" value="ECO:0007669"/>
    <property type="project" value="TreeGrafter"/>
</dbReference>
<dbReference type="CTD" id="20253057"/>
<feature type="active site" description="Proton donor" evidence="3">
    <location>
        <position position="95"/>
    </location>
</feature>
<evidence type="ECO:0000256" key="3">
    <source>
        <dbReference type="PIRSR" id="PIRSR038193-1"/>
    </source>
</evidence>
<dbReference type="InterPro" id="IPR013785">
    <property type="entry name" value="Aldolase_TIM"/>
</dbReference>
<dbReference type="SUPFAM" id="SSF51445">
    <property type="entry name" value="(Trans)glycosidases"/>
    <property type="match status" value="1"/>
</dbReference>
<dbReference type="Pfam" id="PF01630">
    <property type="entry name" value="Glyco_hydro_56"/>
    <property type="match status" value="2"/>
</dbReference>
<comment type="catalytic activity">
    <reaction evidence="5">
        <text>Random hydrolysis of (1-&gt;4)-linkages between N-acetyl-beta-D-glucosamine and D-glucuronate residues in hyaluronate.</text>
        <dbReference type="EC" id="3.2.1.35"/>
    </reaction>
</comment>
<dbReference type="PANTHER" id="PTHR11769:SF35">
    <property type="entry name" value="HYALURONIDASE"/>
    <property type="match status" value="1"/>
</dbReference>
<dbReference type="RefSeq" id="XP_009064648.1">
    <property type="nucleotide sequence ID" value="XM_009066400.1"/>
</dbReference>
<keyword evidence="7" id="KW-1185">Reference proteome</keyword>
<dbReference type="Proteomes" id="UP000030746">
    <property type="component" value="Unassembled WGS sequence"/>
</dbReference>
<evidence type="ECO:0000256" key="4">
    <source>
        <dbReference type="PIRSR" id="PIRSR038193-3"/>
    </source>
</evidence>
<dbReference type="AlphaFoldDB" id="V3ZK75"/>
<feature type="disulfide bond" evidence="4">
    <location>
        <begin position="16"/>
        <end position="270"/>
    </location>
</feature>
<gene>
    <name evidence="6" type="ORF">LOTGIDRAFT_95501</name>
</gene>
<keyword evidence="2 4" id="KW-1015">Disulfide bond</keyword>
<organism evidence="6 7">
    <name type="scientific">Lottia gigantea</name>
    <name type="common">Giant owl limpet</name>
    <dbReference type="NCBI Taxonomy" id="225164"/>
    <lineage>
        <taxon>Eukaryota</taxon>
        <taxon>Metazoa</taxon>
        <taxon>Spiralia</taxon>
        <taxon>Lophotrochozoa</taxon>
        <taxon>Mollusca</taxon>
        <taxon>Gastropoda</taxon>
        <taxon>Patellogastropoda</taxon>
        <taxon>Lottioidea</taxon>
        <taxon>Lottiidae</taxon>
        <taxon>Lottia</taxon>
    </lineage>
</organism>
<dbReference type="OMA" id="DKKNVYR"/>
<reference evidence="6 7" key="1">
    <citation type="journal article" date="2013" name="Nature">
        <title>Insights into bilaterian evolution from three spiralian genomes.</title>
        <authorList>
            <person name="Simakov O."/>
            <person name="Marletaz F."/>
            <person name="Cho S.J."/>
            <person name="Edsinger-Gonzales E."/>
            <person name="Havlak P."/>
            <person name="Hellsten U."/>
            <person name="Kuo D.H."/>
            <person name="Larsson T."/>
            <person name="Lv J."/>
            <person name="Arendt D."/>
            <person name="Savage R."/>
            <person name="Osoegawa K."/>
            <person name="de Jong P."/>
            <person name="Grimwood J."/>
            <person name="Chapman J.A."/>
            <person name="Shapiro H."/>
            <person name="Aerts A."/>
            <person name="Otillar R.P."/>
            <person name="Terry A.Y."/>
            <person name="Boore J.L."/>
            <person name="Grigoriev I.V."/>
            <person name="Lindberg D.R."/>
            <person name="Seaver E.C."/>
            <person name="Weisblat D.A."/>
            <person name="Putnam N.H."/>
            <person name="Rokhsar D.S."/>
        </authorList>
    </citation>
    <scope>NUCLEOTIDE SEQUENCE [LARGE SCALE GENOMIC DNA]</scope>
</reference>
<dbReference type="GO" id="GO:0004415">
    <property type="term" value="F:hyalurononglucosaminidase activity"/>
    <property type="evidence" value="ECO:0007669"/>
    <property type="project" value="UniProtKB-UniRule"/>
</dbReference>
<evidence type="ECO:0000313" key="7">
    <source>
        <dbReference type="Proteomes" id="UP000030746"/>
    </source>
</evidence>
<dbReference type="InterPro" id="IPR018155">
    <property type="entry name" value="Hyaluronidase"/>
</dbReference>
<dbReference type="STRING" id="225164.V3ZK75"/>
<dbReference type="KEGG" id="lgi:LOTGIDRAFT_95501"/>
<protein>
    <recommendedName>
        <fullName evidence="5">Hyaluronidase</fullName>
        <ecNumber evidence="5">3.2.1.35</ecNumber>
    </recommendedName>
</protein>
<dbReference type="HOGENOM" id="CLU_036366_2_0_1"/>
<evidence type="ECO:0000256" key="1">
    <source>
        <dbReference type="ARBA" id="ARBA00008871"/>
    </source>
</evidence>
<evidence type="ECO:0000256" key="5">
    <source>
        <dbReference type="RuleBase" id="RU610713"/>
    </source>
</evidence>
<evidence type="ECO:0000256" key="2">
    <source>
        <dbReference type="ARBA" id="ARBA00023157"/>
    </source>
</evidence>
<dbReference type="OrthoDB" id="5796153at2759"/>
<dbReference type="GeneID" id="20253057"/>
<accession>V3ZK75</accession>
<keyword evidence="5" id="KW-0326">Glycosidase</keyword>
<comment type="similarity">
    <text evidence="1 5">Belongs to the glycosyl hydrolase 56 family.</text>
</comment>
<dbReference type="PIRSF" id="PIRSF038193">
    <property type="entry name" value="Hyaluronidase"/>
    <property type="match status" value="1"/>
</dbReference>
<dbReference type="Gene3D" id="3.20.20.70">
    <property type="entry name" value="Aldolase class I"/>
    <property type="match status" value="1"/>
</dbReference>
<name>V3ZK75_LOTGI</name>
<dbReference type="PANTHER" id="PTHR11769">
    <property type="entry name" value="HYALURONIDASE"/>
    <property type="match status" value="1"/>
</dbReference>